<keyword evidence="1" id="KW-1133">Transmembrane helix</keyword>
<feature type="transmembrane region" description="Helical" evidence="1">
    <location>
        <begin position="307"/>
        <end position="333"/>
    </location>
</feature>
<proteinExistence type="predicted"/>
<feature type="transmembrane region" description="Helical" evidence="1">
    <location>
        <begin position="236"/>
        <end position="256"/>
    </location>
</feature>
<keyword evidence="1" id="KW-0812">Transmembrane</keyword>
<gene>
    <name evidence="2" type="ORF">ACD_3C00027G0004</name>
</gene>
<reference evidence="2" key="1">
    <citation type="journal article" date="2012" name="Science">
        <title>Fermentation, hydrogen, and sulfur metabolism in multiple uncultivated bacterial phyla.</title>
        <authorList>
            <person name="Wrighton K.C."/>
            <person name="Thomas B.C."/>
            <person name="Sharon I."/>
            <person name="Miller C.S."/>
            <person name="Castelle C.J."/>
            <person name="VerBerkmoes N.C."/>
            <person name="Wilkins M.J."/>
            <person name="Hettich R.L."/>
            <person name="Lipton M.S."/>
            <person name="Williams K.H."/>
            <person name="Long P.E."/>
            <person name="Banfield J.F."/>
        </authorList>
    </citation>
    <scope>NUCLEOTIDE SEQUENCE [LARGE SCALE GENOMIC DNA]</scope>
</reference>
<dbReference type="EMBL" id="AMFJ01000301">
    <property type="protein sequence ID" value="EKE28696.1"/>
    <property type="molecule type" value="Genomic_DNA"/>
</dbReference>
<protein>
    <submittedName>
        <fullName evidence="2">Uncharacterized protein</fullName>
    </submittedName>
</protein>
<keyword evidence="1" id="KW-0472">Membrane</keyword>
<name>K2FCC8_9BACT</name>
<evidence type="ECO:0000313" key="2">
    <source>
        <dbReference type="EMBL" id="EKE28696.1"/>
    </source>
</evidence>
<sequence length="2053" mass="243557">MASEIGKEILDLTSESWIKKLDIIFNFAKAKLQKVEAKIWEFLRSQWFDRLLTQKYDWRLDNNSKTQIENVFNNQVLPLLNDFKRNRNALSKKELIIKLSQLIEQAELQERFSLSQSAWKSMNWLKVERRSEIEAELLRWIDAEFHAKKLDVVSERSFEKGKEIEIRWLLAAISTWSITQAEFERWYFSIVKEAWKFWGLPMQARLLEYFWKVAKPMMSSWVAPLLLMLSKKTRRILPGLPLVIWWGIYASLFYTLRSKDISAWAKATEVGKTVWETILNIAPITWTIMSAKDTYYAIKKWNKSEAIACWVGTLVSWVFDWLTIVMIASWIGIPWAVALSTVKNATIRWIVKVWIKPLSKFVAKEGLEGFATEAASKTWWQIIKEIWKESADFIMKNSKVAWKWLRHNTKKMILWNKQSWELVSRWMVHETLDWMKQIFTFKHARDFLWNKHYMRQYNGNPEALKEKNFKKYKEMEELSKEKNSSIKSWAITESKIAEHNMTSDRDLEDWVDKFNWSESKGKIKEIATKREKIKDVDKDLAMHLKAEAKLATDEQIQGLNDKRQEKRLKFETYINAIEWELTVRWTEDIIFKLDNELKALANDNNEMDHLEGRVKAAEDWFKWTLDMLTNKKQFFPGQRTPEHYANALYKLKRGLELSKKMKADKIERVEKLMEVLERRSYNSETTDHQKIFYSKMEQIIKDDNVDAGIKKMIIEHLTPQHINESFVKNDLLSKLIPEILNSNSLTLKEKVDFLSFLKTEKNINKIWNWKSLKGFAQHELDRIIRRMVNFKSGWTEADIIAFKDNFTEYNNLIKSFDYDLKIQLWDISDVAVKNFWKMPIPTKVTIIGFLSKYEMLNFHLEKADSKFSWEVLDLMLNSMNDKTAARSIRWAINMCEYLKWTRFEDIWALYKKTLLNKRIEGESEHERLWKLSDLKINEGDFIDPRSLALRHKNDSIANEEAFVKNPDSINKNTALLEEVTTKVLKWDTYSILGYLYEISKEPRTPFTIDAHNKIIAEYFNQINNWSRAKEVVKFTKELCIFIKDQKDLKIDLPYGQMQKSVIDYLKKNESVSKDEKVALCKILEMMPLGEKEYMELWALEKTLLFKKILDKKTLRDVLGDLLAKPENEDPISMMYKIVWLNFIHTNKANYSRKMRDLIEKRLWKNSYTIKERVDALNNKKSELINSLFSIKDKKNTEGSIIDPRLKLDLEITDNWEFFLIQTWWWNRIDLDVSSKLNANYDYVELALSKSPLLNSWNKENTLTISKILEESRNSDLLERLWGTWSHIDLSNISSIMNNSKNIDEVPSGFIVKYLTEFEKPGEAELWERFVMQIVAIQKYLNNKWASVGSSNQYDEVIKYITDLMWRKDPGLLDHQLSLIVNLWVHSSVQKKAYKEFLNNRIGKAEELESLLTHPLFKRIQDKAWVDFKYSNQNIADKILEVINSDKIGDKEFNRLFILSELIKNKSVFYVETLWKKDTLNTLKEAFFKLADNKDPMSQSMLEKLLEIQELIKDKKVLKYIETRLDEAPVWSREATTLMNRFIDWIYKHYKASSEIGFNVHDKAVFNKIQEAISKHLLSVNIRWWKMAWEEFLKRLDVKTKELLIKNDIEVIWIENWKAIYRDIKTWERLENLESIQLLRTEKIISWIEKHLIVAVRSAMSDSLEGKWWEDLKNDILKRLSPELLVQLRKMNIDITPDAKLIKIAEFQNKLAKAPDSEKANIFKNYKEILWGYGVEIQIVNNGWKRVFQFIKRDSEWEIIDLTKLVELVDTSTGKKIEPTSFAENISTIDKIFTKFQAWMGSLRWIIWWSKSLNNENVAEKLVLWHNSKEYAKHELSDFLSQTWKLWKDIACRNSKKLTTLATLSITFWLMKPVKAQAMEQTVLDEALIAAQDALKVNPDYLKAIQENNIELKTKIEEETIRKMTILKTQSLFNEMQMQVDRKIDEIVDKSLAKTSDKLISPEQKSRVKELFKEELYKYMVNNEAAKVESPYDTARTSNLWANILISDAFKWKKWFENELADILNNINLRIENQINSTWIIDLRQELFKQFNSL</sequence>
<evidence type="ECO:0000256" key="1">
    <source>
        <dbReference type="SAM" id="Phobius"/>
    </source>
</evidence>
<accession>K2FCC8</accession>
<organism evidence="2">
    <name type="scientific">uncultured bacterium</name>
    <name type="common">gcode 4</name>
    <dbReference type="NCBI Taxonomy" id="1234023"/>
    <lineage>
        <taxon>Bacteria</taxon>
        <taxon>environmental samples</taxon>
    </lineage>
</organism>
<comment type="caution">
    <text evidence="2">The sequence shown here is derived from an EMBL/GenBank/DDBJ whole genome shotgun (WGS) entry which is preliminary data.</text>
</comment>